<keyword evidence="5 14" id="KW-0808">Transferase</keyword>
<dbReference type="CDD" id="cd00082">
    <property type="entry name" value="HisKA"/>
    <property type="match status" value="1"/>
</dbReference>
<keyword evidence="14" id="KW-0614">Plasmid</keyword>
<evidence type="ECO:0000259" key="12">
    <source>
        <dbReference type="PROSITE" id="PS50109"/>
    </source>
</evidence>
<evidence type="ECO:0000256" key="7">
    <source>
        <dbReference type="ARBA" id="ARBA00022777"/>
    </source>
</evidence>
<dbReference type="HOGENOM" id="CLU_000445_89_6_10"/>
<dbReference type="PATRIC" id="fig|1166018.3.peg.5740"/>
<dbReference type="OrthoDB" id="594725at2"/>
<dbReference type="PRINTS" id="PR00344">
    <property type="entry name" value="BCTRLSENSOR"/>
</dbReference>
<sequence length="454" mass="50779">MLIRTRLTLYFAGLMAGLLLLVSAGVYLFERQSQQTLFYQRLQRKAEATAKVYQQKNRRLDKTDEILLLTQEKQHEAIFDETNTLVYSSGSYTYYPVSAQFLNQVRTERIVRFQTDNKLGVGMFFRGAYDRFTVIVTAEDTFGQAQLTLLLQNMGLVNVFGLLLVLGLAWLFSGRSLQPAQHLINDIRHLNIDRLSERLPTGNARDEIAQLSIQFNHLLSRLDKTVRQNRAFVTNASHELRTPLANLLGTLQVSLSHDQQPDNLRATLQSAIEEVQSLIRLANNLLLLAELGVENDASTLAFEDVLLTEPLLDAVQAVQRKYPDHTIDIVLPDDSECCQLTGNADLLTVALTNLLENACKYSPVIKPVQVRLQPVTDGSEYSVQDRGIGIPPDALPHLFTPLFRADNAHQTNAGHGVGLALVQRIAQLHGGRVSVRSELGTGTTFRLWLPTNKA</sequence>
<dbReference type="PANTHER" id="PTHR45436:SF15">
    <property type="entry name" value="SENSOR HISTIDINE KINASE CUSS"/>
    <property type="match status" value="1"/>
</dbReference>
<dbReference type="Gene3D" id="6.10.340.10">
    <property type="match status" value="1"/>
</dbReference>
<evidence type="ECO:0000259" key="13">
    <source>
        <dbReference type="PROSITE" id="PS50885"/>
    </source>
</evidence>
<feature type="transmembrane region" description="Helical" evidence="11">
    <location>
        <begin position="7"/>
        <end position="29"/>
    </location>
</feature>
<evidence type="ECO:0000256" key="1">
    <source>
        <dbReference type="ARBA" id="ARBA00000085"/>
    </source>
</evidence>
<dbReference type="AlphaFoldDB" id="I0KHM3"/>
<dbReference type="GO" id="GO:0005886">
    <property type="term" value="C:plasma membrane"/>
    <property type="evidence" value="ECO:0007669"/>
    <property type="project" value="TreeGrafter"/>
</dbReference>
<dbReference type="eggNOG" id="COG2770">
    <property type="taxonomic scope" value="Bacteria"/>
</dbReference>
<evidence type="ECO:0000313" key="15">
    <source>
        <dbReference type="Proteomes" id="UP000011058"/>
    </source>
</evidence>
<evidence type="ECO:0000256" key="5">
    <source>
        <dbReference type="ARBA" id="ARBA00022679"/>
    </source>
</evidence>
<keyword evidence="15" id="KW-1185">Reference proteome</keyword>
<dbReference type="InterPro" id="IPR036097">
    <property type="entry name" value="HisK_dim/P_sf"/>
</dbReference>
<dbReference type="EC" id="2.7.13.3" evidence="3"/>
<dbReference type="RefSeq" id="WP_015056806.1">
    <property type="nucleotide sequence ID" value="NC_019012.1"/>
</dbReference>
<dbReference type="PROSITE" id="PS50109">
    <property type="entry name" value="HIS_KIN"/>
    <property type="match status" value="1"/>
</dbReference>
<dbReference type="GO" id="GO:0000155">
    <property type="term" value="F:phosphorelay sensor kinase activity"/>
    <property type="evidence" value="ECO:0007669"/>
    <property type="project" value="InterPro"/>
</dbReference>
<dbReference type="Pfam" id="PF02518">
    <property type="entry name" value="HATPase_c"/>
    <property type="match status" value="1"/>
</dbReference>
<dbReference type="InterPro" id="IPR005467">
    <property type="entry name" value="His_kinase_dom"/>
</dbReference>
<keyword evidence="4" id="KW-0597">Phosphoprotein</keyword>
<evidence type="ECO:0000256" key="9">
    <source>
        <dbReference type="ARBA" id="ARBA00023012"/>
    </source>
</evidence>
<dbReference type="InterPro" id="IPR050428">
    <property type="entry name" value="TCS_sensor_his_kinase"/>
</dbReference>
<proteinExistence type="predicted"/>
<dbReference type="Gene3D" id="3.30.565.10">
    <property type="entry name" value="Histidine kinase-like ATPase, C-terminal domain"/>
    <property type="match status" value="1"/>
</dbReference>
<evidence type="ECO:0000256" key="3">
    <source>
        <dbReference type="ARBA" id="ARBA00012438"/>
    </source>
</evidence>
<dbReference type="PROSITE" id="PS50885">
    <property type="entry name" value="HAMP"/>
    <property type="match status" value="1"/>
</dbReference>
<dbReference type="EMBL" id="HE796684">
    <property type="protein sequence ID" value="CCH03626.1"/>
    <property type="molecule type" value="Genomic_DNA"/>
</dbReference>
<evidence type="ECO:0000256" key="10">
    <source>
        <dbReference type="ARBA" id="ARBA00023136"/>
    </source>
</evidence>
<evidence type="ECO:0000256" key="2">
    <source>
        <dbReference type="ARBA" id="ARBA00004141"/>
    </source>
</evidence>
<dbReference type="Proteomes" id="UP000011058">
    <property type="component" value="Plasmid pFAES01"/>
</dbReference>
<name>I0KHM3_9BACT</name>
<reference evidence="14 15" key="1">
    <citation type="journal article" date="2012" name="J. Bacteriol.">
        <title>Genome Sequence of Fibrella aestuarina BUZ 2T, a Filamentous Marine Bacterium.</title>
        <authorList>
            <person name="Filippini M."/>
            <person name="Qi W."/>
            <person name="Blom J."/>
            <person name="Goesmann A."/>
            <person name="Smits T.H."/>
            <person name="Bagheri H.C."/>
        </authorList>
    </citation>
    <scope>NUCLEOTIDE SEQUENCE [LARGE SCALE GENOMIC DNA]</scope>
    <source>
        <strain evidence="15">BUZ 2T</strain>
        <plasmid evidence="14 15">pFAES01</plasmid>
    </source>
</reference>
<gene>
    <name evidence="14" type="ORF">FAES_pFAES01136</name>
</gene>
<keyword evidence="9" id="KW-0902">Two-component regulatory system</keyword>
<keyword evidence="10 11" id="KW-0472">Membrane</keyword>
<keyword evidence="6 11" id="KW-0812">Transmembrane</keyword>
<dbReference type="SUPFAM" id="SSF55874">
    <property type="entry name" value="ATPase domain of HSP90 chaperone/DNA topoisomerase II/histidine kinase"/>
    <property type="match status" value="1"/>
</dbReference>
<dbReference type="SMART" id="SM00387">
    <property type="entry name" value="HATPase_c"/>
    <property type="match status" value="1"/>
</dbReference>
<feature type="domain" description="Histidine kinase" evidence="12">
    <location>
        <begin position="235"/>
        <end position="453"/>
    </location>
</feature>
<keyword evidence="7 14" id="KW-0418">Kinase</keyword>
<evidence type="ECO:0000256" key="8">
    <source>
        <dbReference type="ARBA" id="ARBA00022989"/>
    </source>
</evidence>
<comment type="subcellular location">
    <subcellularLocation>
        <location evidence="2">Membrane</location>
        <topology evidence="2">Multi-pass membrane protein</topology>
    </subcellularLocation>
</comment>
<feature type="domain" description="HAMP" evidence="13">
    <location>
        <begin position="174"/>
        <end position="227"/>
    </location>
</feature>
<dbReference type="eggNOG" id="COG2205">
    <property type="taxonomic scope" value="Bacteria"/>
</dbReference>
<dbReference type="InterPro" id="IPR004358">
    <property type="entry name" value="Sig_transdc_His_kin-like_C"/>
</dbReference>
<accession>I0KHM3</accession>
<dbReference type="Gene3D" id="1.10.287.130">
    <property type="match status" value="1"/>
</dbReference>
<evidence type="ECO:0000256" key="4">
    <source>
        <dbReference type="ARBA" id="ARBA00022553"/>
    </source>
</evidence>
<dbReference type="SMART" id="SM00388">
    <property type="entry name" value="HisKA"/>
    <property type="match status" value="1"/>
</dbReference>
<dbReference type="KEGG" id="fae:FAES_pFAES01136"/>
<protein>
    <recommendedName>
        <fullName evidence="3">histidine kinase</fullName>
        <ecNumber evidence="3">2.7.13.3</ecNumber>
    </recommendedName>
</protein>
<dbReference type="InterPro" id="IPR003594">
    <property type="entry name" value="HATPase_dom"/>
</dbReference>
<evidence type="ECO:0000256" key="6">
    <source>
        <dbReference type="ARBA" id="ARBA00022692"/>
    </source>
</evidence>
<dbReference type="InterPro" id="IPR036890">
    <property type="entry name" value="HATPase_C_sf"/>
</dbReference>
<evidence type="ECO:0000256" key="11">
    <source>
        <dbReference type="SAM" id="Phobius"/>
    </source>
</evidence>
<dbReference type="Pfam" id="PF00512">
    <property type="entry name" value="HisKA"/>
    <property type="match status" value="1"/>
</dbReference>
<organism evidence="14 15">
    <name type="scientific">Fibrella aestuarina BUZ 2</name>
    <dbReference type="NCBI Taxonomy" id="1166018"/>
    <lineage>
        <taxon>Bacteria</taxon>
        <taxon>Pseudomonadati</taxon>
        <taxon>Bacteroidota</taxon>
        <taxon>Cytophagia</taxon>
        <taxon>Cytophagales</taxon>
        <taxon>Spirosomataceae</taxon>
        <taxon>Fibrella</taxon>
    </lineage>
</organism>
<dbReference type="FunFam" id="3.30.565.10:FF:000006">
    <property type="entry name" value="Sensor histidine kinase WalK"/>
    <property type="match status" value="1"/>
</dbReference>
<dbReference type="InterPro" id="IPR003661">
    <property type="entry name" value="HisK_dim/P_dom"/>
</dbReference>
<evidence type="ECO:0000313" key="14">
    <source>
        <dbReference type="EMBL" id="CCH03626.1"/>
    </source>
</evidence>
<dbReference type="SUPFAM" id="SSF47384">
    <property type="entry name" value="Homodimeric domain of signal transducing histidine kinase"/>
    <property type="match status" value="1"/>
</dbReference>
<keyword evidence="8 11" id="KW-1133">Transmembrane helix</keyword>
<dbReference type="InterPro" id="IPR003660">
    <property type="entry name" value="HAMP_dom"/>
</dbReference>
<comment type="catalytic activity">
    <reaction evidence="1">
        <text>ATP + protein L-histidine = ADP + protein N-phospho-L-histidine.</text>
        <dbReference type="EC" id="2.7.13.3"/>
    </reaction>
</comment>
<dbReference type="PANTHER" id="PTHR45436">
    <property type="entry name" value="SENSOR HISTIDINE KINASE YKOH"/>
    <property type="match status" value="1"/>
</dbReference>
<geneLocation type="plasmid" evidence="14 15">
    <name>pFAES01</name>
</geneLocation>